<dbReference type="AlphaFoldDB" id="N6T527"/>
<gene>
    <name evidence="4" type="primary">109539817</name>
    <name evidence="3" type="ORF">D910_02381</name>
    <name evidence="2" type="ORF">YQE_08190</name>
</gene>
<dbReference type="KEGG" id="dpa:109539817"/>
<dbReference type="GO" id="GO:0006629">
    <property type="term" value="P:lipid metabolic process"/>
    <property type="evidence" value="ECO:0007669"/>
    <property type="project" value="TreeGrafter"/>
</dbReference>
<protein>
    <recommendedName>
        <fullName evidence="7">VDE lipocalin domain-containing protein</fullName>
    </recommendedName>
</protein>
<feature type="signal peptide" evidence="1">
    <location>
        <begin position="1"/>
        <end position="21"/>
    </location>
</feature>
<evidence type="ECO:0000313" key="6">
    <source>
        <dbReference type="Proteomes" id="UP000030742"/>
    </source>
</evidence>
<name>N6T527_DENPD</name>
<reference evidence="4" key="2">
    <citation type="submission" date="2024-08" db="UniProtKB">
        <authorList>
            <consortium name="EnsemblMetazoa"/>
        </authorList>
    </citation>
    <scope>IDENTIFICATION</scope>
</reference>
<reference evidence="5 6" key="1">
    <citation type="journal article" date="2013" name="Genome Biol.">
        <title>Draft genome of the mountain pine beetle, Dendroctonus ponderosae Hopkins, a major forest pest.</title>
        <authorList>
            <person name="Keeling C.I."/>
            <person name="Yuen M.M."/>
            <person name="Liao N.Y."/>
            <person name="Docking T.R."/>
            <person name="Chan S.K."/>
            <person name="Taylor G.A."/>
            <person name="Palmquist D.L."/>
            <person name="Jackman S.D."/>
            <person name="Nguyen A."/>
            <person name="Li M."/>
            <person name="Henderson H."/>
            <person name="Janes J.K."/>
            <person name="Zhao Y."/>
            <person name="Pandoh P."/>
            <person name="Moore R."/>
            <person name="Sperling F.A."/>
            <person name="Huber D.P."/>
            <person name="Birol I."/>
            <person name="Jones S.J."/>
            <person name="Bohlmann J."/>
        </authorList>
    </citation>
    <scope>NUCLEOTIDE SEQUENCE</scope>
</reference>
<evidence type="ECO:0000313" key="3">
    <source>
        <dbReference type="EMBL" id="ERL84958.1"/>
    </source>
</evidence>
<dbReference type="PANTHER" id="PTHR10612">
    <property type="entry name" value="APOLIPOPROTEIN D"/>
    <property type="match status" value="1"/>
</dbReference>
<dbReference type="EMBL" id="KB631644">
    <property type="protein sequence ID" value="ERL84958.1"/>
    <property type="molecule type" value="Genomic_DNA"/>
</dbReference>
<feature type="non-terminal residue" evidence="2">
    <location>
        <position position="1"/>
    </location>
</feature>
<evidence type="ECO:0000313" key="5">
    <source>
        <dbReference type="Proteomes" id="UP000019118"/>
    </source>
</evidence>
<dbReference type="OMA" id="CAEKKKH"/>
<keyword evidence="1" id="KW-0732">Signal</keyword>
<accession>N6T527</accession>
<evidence type="ECO:0008006" key="7">
    <source>
        <dbReference type="Google" id="ProtNLM"/>
    </source>
</evidence>
<feature type="chain" id="PRO_5010971677" description="VDE lipocalin domain-containing protein" evidence="1">
    <location>
        <begin position="22"/>
        <end position="228"/>
    </location>
</feature>
<evidence type="ECO:0000313" key="4">
    <source>
        <dbReference type="EnsemblMetazoa" id="XP_019763386.1"/>
    </source>
</evidence>
<dbReference type="PANTHER" id="PTHR10612:SF11">
    <property type="entry name" value="KARL, ISOFORM A"/>
    <property type="match status" value="1"/>
</dbReference>
<keyword evidence="5" id="KW-1185">Reference proteome</keyword>
<evidence type="ECO:0000256" key="1">
    <source>
        <dbReference type="SAM" id="SignalP"/>
    </source>
</evidence>
<dbReference type="OrthoDB" id="8186134at2759"/>
<dbReference type="InterPro" id="IPR012674">
    <property type="entry name" value="Calycin"/>
</dbReference>
<sequence length="228" mass="26297">MIKATVILCSFLCLLAQRSSCARGKKEDKTVCPKVKAIRNFDLEGLLHQWYVIEYYASSEEALSYRCMRADFTMSTSEIITMNFTYSFTDDPLNEQLLGNITWNIPNPAEPAHWTHSEDTYEGIYNTFVLDSDYISWALLLHCAEKAKVPRYLSSFIMSREPTLGINVIAYLREKLPQYDIDLSFMFDMMQTDCNETSFENIPPSLLANINRPVQLGERRHPMKHAHG</sequence>
<dbReference type="Gene3D" id="2.40.128.20">
    <property type="match status" value="1"/>
</dbReference>
<dbReference type="SUPFAM" id="SSF50814">
    <property type="entry name" value="Lipocalins"/>
    <property type="match status" value="1"/>
</dbReference>
<dbReference type="HOGENOM" id="CLU_076718_1_0_1"/>
<dbReference type="Proteomes" id="UP000019118">
    <property type="component" value="Unassembled WGS sequence"/>
</dbReference>
<organism evidence="2">
    <name type="scientific">Dendroctonus ponderosae</name>
    <name type="common">Mountain pine beetle</name>
    <dbReference type="NCBI Taxonomy" id="77166"/>
    <lineage>
        <taxon>Eukaryota</taxon>
        <taxon>Metazoa</taxon>
        <taxon>Ecdysozoa</taxon>
        <taxon>Arthropoda</taxon>
        <taxon>Hexapoda</taxon>
        <taxon>Insecta</taxon>
        <taxon>Pterygota</taxon>
        <taxon>Neoptera</taxon>
        <taxon>Endopterygota</taxon>
        <taxon>Coleoptera</taxon>
        <taxon>Polyphaga</taxon>
        <taxon>Cucujiformia</taxon>
        <taxon>Curculionidae</taxon>
        <taxon>Scolytinae</taxon>
        <taxon>Dendroctonus</taxon>
    </lineage>
</organism>
<dbReference type="GO" id="GO:0000302">
    <property type="term" value="P:response to reactive oxygen species"/>
    <property type="evidence" value="ECO:0007669"/>
    <property type="project" value="TreeGrafter"/>
</dbReference>
<dbReference type="EnsemblMetazoa" id="XM_019907827.1">
    <property type="protein sequence ID" value="XP_019763386.1"/>
    <property type="gene ID" value="LOC109539817"/>
</dbReference>
<proteinExistence type="predicted"/>
<evidence type="ECO:0000313" key="2">
    <source>
        <dbReference type="EMBL" id="ENN75274.1"/>
    </source>
</evidence>
<dbReference type="Proteomes" id="UP000030742">
    <property type="component" value="Unassembled WGS sequence"/>
</dbReference>
<dbReference type="EMBL" id="KB741017">
    <property type="protein sequence ID" value="ENN75274.1"/>
    <property type="molecule type" value="Genomic_DNA"/>
</dbReference>
<dbReference type="FunFam" id="2.40.128.20:FF:000034">
    <property type="entry name" value="Karl, isoform A"/>
    <property type="match status" value="1"/>
</dbReference>
<dbReference type="GO" id="GO:0005737">
    <property type="term" value="C:cytoplasm"/>
    <property type="evidence" value="ECO:0007669"/>
    <property type="project" value="TreeGrafter"/>
</dbReference>